<evidence type="ECO:0000256" key="10">
    <source>
        <dbReference type="ARBA" id="ARBA00022679"/>
    </source>
</evidence>
<dbReference type="NCBIfam" id="TIGR01090">
    <property type="entry name" value="apt"/>
    <property type="match status" value="1"/>
</dbReference>
<evidence type="ECO:0000256" key="2">
    <source>
        <dbReference type="ARBA" id="ARBA00003968"/>
    </source>
</evidence>
<dbReference type="CDD" id="cd06223">
    <property type="entry name" value="PRTases_typeI"/>
    <property type="match status" value="1"/>
</dbReference>
<comment type="subcellular location">
    <subcellularLocation>
        <location evidence="3 12">Cytoplasm</location>
    </subcellularLocation>
</comment>
<dbReference type="EMBL" id="FOHU01000001">
    <property type="protein sequence ID" value="SES73501.1"/>
    <property type="molecule type" value="Genomic_DNA"/>
</dbReference>
<keyword evidence="11 12" id="KW-0660">Purine salvage</keyword>
<evidence type="ECO:0000256" key="5">
    <source>
        <dbReference type="ARBA" id="ARBA00008391"/>
    </source>
</evidence>
<dbReference type="GO" id="GO:0003999">
    <property type="term" value="F:adenine phosphoribosyltransferase activity"/>
    <property type="evidence" value="ECO:0007669"/>
    <property type="project" value="UniProtKB-UniRule"/>
</dbReference>
<dbReference type="InterPro" id="IPR000836">
    <property type="entry name" value="PRTase_dom"/>
</dbReference>
<dbReference type="EC" id="2.4.2.7" evidence="7 12"/>
<dbReference type="GO" id="GO:0006166">
    <property type="term" value="P:purine ribonucleoside salvage"/>
    <property type="evidence" value="ECO:0007669"/>
    <property type="project" value="UniProtKB-UniRule"/>
</dbReference>
<comment type="similarity">
    <text evidence="5 12">Belongs to the purine/pyrimidine phosphoribosyltransferase family.</text>
</comment>
<protein>
    <recommendedName>
        <fullName evidence="7 12">Adenine phosphoribosyltransferase</fullName>
        <shortName evidence="12">APRT</shortName>
        <ecNumber evidence="7 12">2.4.2.7</ecNumber>
    </recommendedName>
</protein>
<dbReference type="InterPro" id="IPR050054">
    <property type="entry name" value="UPRTase/APRTase"/>
</dbReference>
<evidence type="ECO:0000259" key="13">
    <source>
        <dbReference type="Pfam" id="PF00156"/>
    </source>
</evidence>
<dbReference type="FunFam" id="3.40.50.2020:FF:000004">
    <property type="entry name" value="Adenine phosphoribosyltransferase"/>
    <property type="match status" value="1"/>
</dbReference>
<dbReference type="InterPro" id="IPR029057">
    <property type="entry name" value="PRTase-like"/>
</dbReference>
<evidence type="ECO:0000256" key="11">
    <source>
        <dbReference type="ARBA" id="ARBA00022726"/>
    </source>
</evidence>
<dbReference type="Gene3D" id="3.40.50.2020">
    <property type="match status" value="1"/>
</dbReference>
<dbReference type="GO" id="GO:0016208">
    <property type="term" value="F:AMP binding"/>
    <property type="evidence" value="ECO:0007669"/>
    <property type="project" value="TreeGrafter"/>
</dbReference>
<evidence type="ECO:0000256" key="3">
    <source>
        <dbReference type="ARBA" id="ARBA00004496"/>
    </source>
</evidence>
<dbReference type="UniPathway" id="UPA00588">
    <property type="reaction ID" value="UER00646"/>
</dbReference>
<evidence type="ECO:0000256" key="7">
    <source>
        <dbReference type="ARBA" id="ARBA00011893"/>
    </source>
</evidence>
<dbReference type="GO" id="GO:0044209">
    <property type="term" value="P:AMP salvage"/>
    <property type="evidence" value="ECO:0007669"/>
    <property type="project" value="UniProtKB-UniRule"/>
</dbReference>
<dbReference type="PANTHER" id="PTHR32315">
    <property type="entry name" value="ADENINE PHOSPHORIBOSYLTRANSFERASE"/>
    <property type="match status" value="1"/>
</dbReference>
<feature type="domain" description="Phosphoribosyltransferase" evidence="13">
    <location>
        <begin position="28"/>
        <end position="144"/>
    </location>
</feature>
<dbReference type="OrthoDB" id="9803963at2"/>
<evidence type="ECO:0000256" key="1">
    <source>
        <dbReference type="ARBA" id="ARBA00000868"/>
    </source>
</evidence>
<dbReference type="NCBIfam" id="NF002634">
    <property type="entry name" value="PRK02304.1-3"/>
    <property type="match status" value="1"/>
</dbReference>
<sequence>MNLANKIREIQDFPKEGINFKDITTLLKDKEAFKYMVDALSEQLKGLDVDIVAGPESRGFLVGAPVAYKIGAGFVPVRKPNKLPGETLRHEYELEYGMDALEIHKDAIKPGQKVAIVDDLLATGGTMLATAKLIEALGGEVVSMNFLIELVFLNGRNKLEPYNIKTLIAYDE</sequence>
<comment type="subunit">
    <text evidence="6 12">Homodimer.</text>
</comment>
<dbReference type="GO" id="GO:0005737">
    <property type="term" value="C:cytoplasm"/>
    <property type="evidence" value="ECO:0007669"/>
    <property type="project" value="UniProtKB-SubCell"/>
</dbReference>
<keyword evidence="10 12" id="KW-0808">Transferase</keyword>
<evidence type="ECO:0000313" key="14">
    <source>
        <dbReference type="EMBL" id="SES73501.1"/>
    </source>
</evidence>
<keyword evidence="8 12" id="KW-0963">Cytoplasm</keyword>
<dbReference type="Proteomes" id="UP000199568">
    <property type="component" value="Unassembled WGS sequence"/>
</dbReference>
<keyword evidence="15" id="KW-1185">Reference proteome</keyword>
<dbReference type="AlphaFoldDB" id="A0A1H9YXS9"/>
<keyword evidence="9 12" id="KW-0328">Glycosyltransferase</keyword>
<dbReference type="STRING" id="426128.SAMN05660297_00441"/>
<dbReference type="PANTHER" id="PTHR32315:SF3">
    <property type="entry name" value="ADENINE PHOSPHORIBOSYLTRANSFERASE"/>
    <property type="match status" value="1"/>
</dbReference>
<dbReference type="NCBIfam" id="NF002633">
    <property type="entry name" value="PRK02304.1-2"/>
    <property type="match status" value="1"/>
</dbReference>
<accession>A0A1H9YXS9</accession>
<evidence type="ECO:0000256" key="9">
    <source>
        <dbReference type="ARBA" id="ARBA00022676"/>
    </source>
</evidence>
<evidence type="ECO:0000313" key="15">
    <source>
        <dbReference type="Proteomes" id="UP000199568"/>
    </source>
</evidence>
<evidence type="ECO:0000256" key="12">
    <source>
        <dbReference type="HAMAP-Rule" id="MF_00004"/>
    </source>
</evidence>
<dbReference type="InterPro" id="IPR005764">
    <property type="entry name" value="Ade_phspho_trans"/>
</dbReference>
<gene>
    <name evidence="12" type="primary">apt</name>
    <name evidence="14" type="ORF">SAMN05660297_00441</name>
</gene>
<comment type="function">
    <text evidence="2 12">Catalyzes a salvage reaction resulting in the formation of AMP, that is energically less costly than de novo synthesis.</text>
</comment>
<organism evidence="14 15">
    <name type="scientific">Natronincola peptidivorans</name>
    <dbReference type="NCBI Taxonomy" id="426128"/>
    <lineage>
        <taxon>Bacteria</taxon>
        <taxon>Bacillati</taxon>
        <taxon>Bacillota</taxon>
        <taxon>Clostridia</taxon>
        <taxon>Peptostreptococcales</taxon>
        <taxon>Natronincolaceae</taxon>
        <taxon>Natronincola</taxon>
    </lineage>
</organism>
<evidence type="ECO:0000256" key="6">
    <source>
        <dbReference type="ARBA" id="ARBA00011738"/>
    </source>
</evidence>
<dbReference type="NCBIfam" id="NF002636">
    <property type="entry name" value="PRK02304.1-5"/>
    <property type="match status" value="1"/>
</dbReference>
<evidence type="ECO:0000256" key="4">
    <source>
        <dbReference type="ARBA" id="ARBA00004659"/>
    </source>
</evidence>
<comment type="pathway">
    <text evidence="4 12">Purine metabolism; AMP biosynthesis via salvage pathway; AMP from adenine: step 1/1.</text>
</comment>
<dbReference type="Pfam" id="PF00156">
    <property type="entry name" value="Pribosyltran"/>
    <property type="match status" value="1"/>
</dbReference>
<comment type="catalytic activity">
    <reaction evidence="1 12">
        <text>AMP + diphosphate = 5-phospho-alpha-D-ribose 1-diphosphate + adenine</text>
        <dbReference type="Rhea" id="RHEA:16609"/>
        <dbReference type="ChEBI" id="CHEBI:16708"/>
        <dbReference type="ChEBI" id="CHEBI:33019"/>
        <dbReference type="ChEBI" id="CHEBI:58017"/>
        <dbReference type="ChEBI" id="CHEBI:456215"/>
        <dbReference type="EC" id="2.4.2.7"/>
    </reaction>
</comment>
<evidence type="ECO:0000256" key="8">
    <source>
        <dbReference type="ARBA" id="ARBA00022490"/>
    </source>
</evidence>
<proteinExistence type="inferred from homology"/>
<dbReference type="SUPFAM" id="SSF53271">
    <property type="entry name" value="PRTase-like"/>
    <property type="match status" value="1"/>
</dbReference>
<dbReference type="GO" id="GO:0002055">
    <property type="term" value="F:adenine binding"/>
    <property type="evidence" value="ECO:0007669"/>
    <property type="project" value="TreeGrafter"/>
</dbReference>
<dbReference type="HAMAP" id="MF_00004">
    <property type="entry name" value="Aden_phosphoribosyltr"/>
    <property type="match status" value="1"/>
</dbReference>
<name>A0A1H9YXS9_9FIRM</name>
<dbReference type="GO" id="GO:0006168">
    <property type="term" value="P:adenine salvage"/>
    <property type="evidence" value="ECO:0007669"/>
    <property type="project" value="InterPro"/>
</dbReference>
<dbReference type="RefSeq" id="WP_090438594.1">
    <property type="nucleotide sequence ID" value="NZ_FOHU01000001.1"/>
</dbReference>
<reference evidence="14 15" key="1">
    <citation type="submission" date="2016-10" db="EMBL/GenBank/DDBJ databases">
        <authorList>
            <person name="de Groot N.N."/>
        </authorList>
    </citation>
    <scope>NUCLEOTIDE SEQUENCE [LARGE SCALE GENOMIC DNA]</scope>
    <source>
        <strain evidence="14 15">DSM 18979</strain>
    </source>
</reference>